<dbReference type="PANTHER" id="PTHR10648">
    <property type="entry name" value="SERINE/THREONINE-PROTEIN PHOSPHATASE PP2A 65 KDA REGULATORY SUBUNIT"/>
    <property type="match status" value="1"/>
</dbReference>
<dbReference type="GO" id="GO:0019888">
    <property type="term" value="F:protein phosphatase regulator activity"/>
    <property type="evidence" value="ECO:0007669"/>
    <property type="project" value="TreeGrafter"/>
</dbReference>
<dbReference type="OrthoDB" id="340346at2759"/>
<evidence type="ECO:0000313" key="2">
    <source>
        <dbReference type="EMBL" id="KAF9977153.1"/>
    </source>
</evidence>
<protein>
    <submittedName>
        <fullName evidence="2">Uncharacterized protein</fullName>
    </submittedName>
</protein>
<keyword evidence="3" id="KW-1185">Reference proteome</keyword>
<dbReference type="SUPFAM" id="SSF48371">
    <property type="entry name" value="ARM repeat"/>
    <property type="match status" value="1"/>
</dbReference>
<name>A0A9P6JGT0_9FUNG</name>
<evidence type="ECO:0000256" key="1">
    <source>
        <dbReference type="ARBA" id="ARBA00022737"/>
    </source>
</evidence>
<feature type="non-terminal residue" evidence="2">
    <location>
        <position position="1"/>
    </location>
</feature>
<dbReference type="InterPro" id="IPR016024">
    <property type="entry name" value="ARM-type_fold"/>
</dbReference>
<dbReference type="InterPro" id="IPR011989">
    <property type="entry name" value="ARM-like"/>
</dbReference>
<dbReference type="GO" id="GO:0005737">
    <property type="term" value="C:cytoplasm"/>
    <property type="evidence" value="ECO:0007669"/>
    <property type="project" value="TreeGrafter"/>
</dbReference>
<proteinExistence type="predicted"/>
<dbReference type="Proteomes" id="UP000749646">
    <property type="component" value="Unassembled WGS sequence"/>
</dbReference>
<dbReference type="Gene3D" id="1.25.10.10">
    <property type="entry name" value="Leucine-rich Repeat Variant"/>
    <property type="match status" value="2"/>
</dbReference>
<dbReference type="AlphaFoldDB" id="A0A9P6JGT0"/>
<keyword evidence="1" id="KW-0677">Repeat</keyword>
<reference evidence="2" key="1">
    <citation type="journal article" date="2020" name="Fungal Divers.">
        <title>Resolving the Mortierellaceae phylogeny through synthesis of multi-gene phylogenetics and phylogenomics.</title>
        <authorList>
            <person name="Vandepol N."/>
            <person name="Liber J."/>
            <person name="Desiro A."/>
            <person name="Na H."/>
            <person name="Kennedy M."/>
            <person name="Barry K."/>
            <person name="Grigoriev I.V."/>
            <person name="Miller A.N."/>
            <person name="O'Donnell K."/>
            <person name="Stajich J.E."/>
            <person name="Bonito G."/>
        </authorList>
    </citation>
    <scope>NUCLEOTIDE SEQUENCE</scope>
    <source>
        <strain evidence="2">MES-2147</strain>
    </source>
</reference>
<dbReference type="EMBL" id="JAAAHW010004209">
    <property type="protein sequence ID" value="KAF9977153.1"/>
    <property type="molecule type" value="Genomic_DNA"/>
</dbReference>
<sequence length="443" mass="49648">MLLYAFDCLDLGLHLGDNNEDDTQLEQEDKSLSYLVLANDQDDSYDIIDTESLLAEMSADTEDKGIKELGVDADVVHLFADPNLPPVEKVRMLAKSDYDFHRAFLARELVNILPSMDLREAINLIIPVMREFSADPQESVRESVASQLDKVVLFFFKHAPISFEPVSTENQTQDSNNTQEAFIHPPSIQHDIFTPIFMNLLLDQNAGIAHQTREAVKSISENIPETILESEIINGIIARLERLYSTGNPVDENQKDAGTHGEVDLETDQDGEAELGKMLVVVLLTSLASILGQDRCTNVVLPKLQRLINSSQFYIRKEIVIALGTLCKVVNQKVAIEKLLPLYDGFIRDDTWHIRRACCTVLASIVSSLPVEMKTKKVEEIYDLYSVDVSRSVRHSIMEVLGEVIAGFEEGKVPDSLLNHFLDMGQQPMSEHELAVMCAFSFP</sequence>
<accession>A0A9P6JGT0</accession>
<evidence type="ECO:0000313" key="3">
    <source>
        <dbReference type="Proteomes" id="UP000749646"/>
    </source>
</evidence>
<comment type="caution">
    <text evidence="2">The sequence shown here is derived from an EMBL/GenBank/DDBJ whole genome shotgun (WGS) entry which is preliminary data.</text>
</comment>
<gene>
    <name evidence="2" type="ORF">BGZ65_007525</name>
</gene>
<dbReference type="PANTHER" id="PTHR10648:SF1">
    <property type="entry name" value="SERINE_THREONINE-PROTEIN PHOSPHATASE 4 REGULATORY SUBUNIT 1"/>
    <property type="match status" value="1"/>
</dbReference>
<dbReference type="InterPro" id="IPR051023">
    <property type="entry name" value="PP2A_Regulatory_Subunit_A"/>
</dbReference>
<organism evidence="2 3">
    <name type="scientific">Modicella reniformis</name>
    <dbReference type="NCBI Taxonomy" id="1440133"/>
    <lineage>
        <taxon>Eukaryota</taxon>
        <taxon>Fungi</taxon>
        <taxon>Fungi incertae sedis</taxon>
        <taxon>Mucoromycota</taxon>
        <taxon>Mortierellomycotina</taxon>
        <taxon>Mortierellomycetes</taxon>
        <taxon>Mortierellales</taxon>
        <taxon>Mortierellaceae</taxon>
        <taxon>Modicella</taxon>
    </lineage>
</organism>